<gene>
    <name evidence="3" type="ORF">AACH11_07455</name>
</gene>
<dbReference type="SUPFAM" id="SSF53850">
    <property type="entry name" value="Periplasmic binding protein-like II"/>
    <property type="match status" value="1"/>
</dbReference>
<dbReference type="InterPro" id="IPR006311">
    <property type="entry name" value="TAT_signal"/>
</dbReference>
<feature type="signal peptide" evidence="2">
    <location>
        <begin position="1"/>
        <end position="36"/>
    </location>
</feature>
<evidence type="ECO:0000313" key="3">
    <source>
        <dbReference type="EMBL" id="MEK8025792.1"/>
    </source>
</evidence>
<dbReference type="Gene3D" id="3.40.190.150">
    <property type="entry name" value="Bordetella uptake gene, domain 1"/>
    <property type="match status" value="1"/>
</dbReference>
<protein>
    <submittedName>
        <fullName evidence="3">Tripartite tricarboxylate transporter substrate binding protein</fullName>
    </submittedName>
</protein>
<name>A0ABU9B7D3_9BURK</name>
<dbReference type="InterPro" id="IPR042100">
    <property type="entry name" value="Bug_dom1"/>
</dbReference>
<dbReference type="PANTHER" id="PTHR42928:SF5">
    <property type="entry name" value="BLR1237 PROTEIN"/>
    <property type="match status" value="1"/>
</dbReference>
<feature type="chain" id="PRO_5045884814" evidence="2">
    <location>
        <begin position="37"/>
        <end position="337"/>
    </location>
</feature>
<reference evidence="3 4" key="1">
    <citation type="submission" date="2024-04" db="EMBL/GenBank/DDBJ databases">
        <title>Novel species of the genus Ideonella isolated from streams.</title>
        <authorList>
            <person name="Lu H."/>
        </authorList>
    </citation>
    <scope>NUCLEOTIDE SEQUENCE [LARGE SCALE GENOMIC DNA]</scope>
    <source>
        <strain evidence="3 4">BYS139W</strain>
    </source>
</reference>
<dbReference type="Proteomes" id="UP001368500">
    <property type="component" value="Unassembled WGS sequence"/>
</dbReference>
<evidence type="ECO:0000256" key="1">
    <source>
        <dbReference type="ARBA" id="ARBA00006987"/>
    </source>
</evidence>
<keyword evidence="4" id="KW-1185">Reference proteome</keyword>
<evidence type="ECO:0000256" key="2">
    <source>
        <dbReference type="SAM" id="SignalP"/>
    </source>
</evidence>
<organism evidence="3 4">
    <name type="scientific">Pseudaquabacterium rugosum</name>
    <dbReference type="NCBI Taxonomy" id="2984194"/>
    <lineage>
        <taxon>Bacteria</taxon>
        <taxon>Pseudomonadati</taxon>
        <taxon>Pseudomonadota</taxon>
        <taxon>Betaproteobacteria</taxon>
        <taxon>Burkholderiales</taxon>
        <taxon>Sphaerotilaceae</taxon>
        <taxon>Pseudaquabacterium</taxon>
    </lineage>
</organism>
<keyword evidence="2" id="KW-0732">Signal</keyword>
<comment type="caution">
    <text evidence="3">The sequence shown here is derived from an EMBL/GenBank/DDBJ whole genome shotgun (WGS) entry which is preliminary data.</text>
</comment>
<accession>A0ABU9B7D3</accession>
<dbReference type="InterPro" id="IPR005064">
    <property type="entry name" value="BUG"/>
</dbReference>
<dbReference type="Pfam" id="PF03401">
    <property type="entry name" value="TctC"/>
    <property type="match status" value="1"/>
</dbReference>
<dbReference type="Gene3D" id="3.40.190.10">
    <property type="entry name" value="Periplasmic binding protein-like II"/>
    <property type="match status" value="1"/>
</dbReference>
<comment type="similarity">
    <text evidence="1">Belongs to the UPF0065 (bug) family.</text>
</comment>
<dbReference type="PANTHER" id="PTHR42928">
    <property type="entry name" value="TRICARBOXYLATE-BINDING PROTEIN"/>
    <property type="match status" value="1"/>
</dbReference>
<dbReference type="EMBL" id="JBBUTF010000006">
    <property type="protein sequence ID" value="MEK8025792.1"/>
    <property type="molecule type" value="Genomic_DNA"/>
</dbReference>
<evidence type="ECO:0000313" key="4">
    <source>
        <dbReference type="Proteomes" id="UP001368500"/>
    </source>
</evidence>
<dbReference type="CDD" id="cd13578">
    <property type="entry name" value="PBP2_Bug27"/>
    <property type="match status" value="1"/>
</dbReference>
<proteinExistence type="inferred from homology"/>
<sequence>MTSAVDPRSRRRALRGLAALALPPLAPTLLSAPARAEAVWPTRPVTLVVAFAPGGPNDVMARILAARLSTQLGQQVLVENRPGAGGTIGTAAVAKAPADGHTLLFNSAPFVTAPALYGSKLTFDTLNDFTGITRVAQSPIVALAPVGSRHASLKALVAAARAEPDRYNFGSGGAASTSHLAAALLESQAGIRLQHIPYKGGGQAITALLGGEIDLLIDSIATGGSFLAAGKVRALAVSGTRRLARLPDVPTFAEAGLPDYLMVHWVGLSAPARTPVAVLDRLHREVTRALGHDEVKARLADIGAEPAPTSREQFDAFLHQEVARWSRVIRDARITPD</sequence>
<dbReference type="RefSeq" id="WP_341373579.1">
    <property type="nucleotide sequence ID" value="NZ_JBBUTF010000006.1"/>
</dbReference>
<dbReference type="PIRSF" id="PIRSF017082">
    <property type="entry name" value="YflP"/>
    <property type="match status" value="1"/>
</dbReference>
<dbReference type="PROSITE" id="PS51318">
    <property type="entry name" value="TAT"/>
    <property type="match status" value="1"/>
</dbReference>